<keyword evidence="3" id="KW-1185">Reference proteome</keyword>
<dbReference type="InterPro" id="IPR029068">
    <property type="entry name" value="Glyas_Bleomycin-R_OHBP_Dase"/>
</dbReference>
<evidence type="ECO:0000259" key="1">
    <source>
        <dbReference type="PROSITE" id="PS51819"/>
    </source>
</evidence>
<dbReference type="PANTHER" id="PTHR34109">
    <property type="entry name" value="BNAUNNG04460D PROTEIN-RELATED"/>
    <property type="match status" value="1"/>
</dbReference>
<dbReference type="EMBL" id="BOPO01000128">
    <property type="protein sequence ID" value="GIL31047.1"/>
    <property type="molecule type" value="Genomic_DNA"/>
</dbReference>
<dbReference type="SUPFAM" id="SSF54593">
    <property type="entry name" value="Glyoxalase/Bleomycin resistance protein/Dihydroxybiphenyl dioxygenase"/>
    <property type="match status" value="1"/>
</dbReference>
<dbReference type="AlphaFoldDB" id="A0A8J4AJS5"/>
<dbReference type="Pfam" id="PF00903">
    <property type="entry name" value="Glyoxalase"/>
    <property type="match status" value="1"/>
</dbReference>
<sequence length="123" mass="13207">MAGMDNTLAPTLAVRDAAAAIDYYRQAFGATELSRYREGGRIVHADLSVGGSEFAVKDADDVDPAPDGAVPVILVLRLPDVDAVWRRALDAGGTEVFPLNDHEYGRMGRIADPFGHRWILAAA</sequence>
<dbReference type="Gene3D" id="3.30.720.120">
    <property type="match status" value="1"/>
</dbReference>
<dbReference type="Gene3D" id="3.30.720.110">
    <property type="match status" value="1"/>
</dbReference>
<gene>
    <name evidence="2" type="ORF">NUM_63010</name>
</gene>
<comment type="caution">
    <text evidence="2">The sequence shown here is derived from an EMBL/GenBank/DDBJ whole genome shotgun (WGS) entry which is preliminary data.</text>
</comment>
<dbReference type="InterPro" id="IPR037523">
    <property type="entry name" value="VOC_core"/>
</dbReference>
<protein>
    <recommendedName>
        <fullName evidence="1">VOC domain-containing protein</fullName>
    </recommendedName>
</protein>
<organism evidence="2 3">
    <name type="scientific">Actinocatenispora comari</name>
    <dbReference type="NCBI Taxonomy" id="2807577"/>
    <lineage>
        <taxon>Bacteria</taxon>
        <taxon>Bacillati</taxon>
        <taxon>Actinomycetota</taxon>
        <taxon>Actinomycetes</taxon>
        <taxon>Micromonosporales</taxon>
        <taxon>Micromonosporaceae</taxon>
        <taxon>Actinocatenispora</taxon>
    </lineage>
</organism>
<feature type="domain" description="VOC" evidence="1">
    <location>
        <begin position="3"/>
        <end position="123"/>
    </location>
</feature>
<dbReference type="PROSITE" id="PS51819">
    <property type="entry name" value="VOC"/>
    <property type="match status" value="1"/>
</dbReference>
<dbReference type="InterPro" id="IPR004360">
    <property type="entry name" value="Glyas_Fos-R_dOase_dom"/>
</dbReference>
<dbReference type="CDD" id="cd07246">
    <property type="entry name" value="VOC_like"/>
    <property type="match status" value="1"/>
</dbReference>
<evidence type="ECO:0000313" key="2">
    <source>
        <dbReference type="EMBL" id="GIL31047.1"/>
    </source>
</evidence>
<proteinExistence type="predicted"/>
<reference evidence="3" key="1">
    <citation type="journal article" date="2021" name="Int. J. Syst. Evol. Microbiol.">
        <title>Actinocatenispora comari sp. nov., an endophytic actinomycete isolated from aerial parts of Comarum salesowianum.</title>
        <authorList>
            <person name="Oyunbileg N."/>
            <person name="Iizaka Y."/>
            <person name="Hamada M."/>
            <person name="Davaapurev B.O."/>
            <person name="Fukumoto A."/>
            <person name="Tsetseg B."/>
            <person name="Kato F."/>
            <person name="Tamura T."/>
            <person name="Batkhuu J."/>
            <person name="Anzai Y."/>
        </authorList>
    </citation>
    <scope>NUCLEOTIDE SEQUENCE [LARGE SCALE GENOMIC DNA]</scope>
    <source>
        <strain evidence="3">NUM-2625</strain>
    </source>
</reference>
<dbReference type="PANTHER" id="PTHR34109:SF1">
    <property type="entry name" value="VOC DOMAIN-CONTAINING PROTEIN"/>
    <property type="match status" value="1"/>
</dbReference>
<accession>A0A8J4AJS5</accession>
<evidence type="ECO:0000313" key="3">
    <source>
        <dbReference type="Proteomes" id="UP000614996"/>
    </source>
</evidence>
<name>A0A8J4AJS5_9ACTN</name>
<dbReference type="Proteomes" id="UP000614996">
    <property type="component" value="Unassembled WGS sequence"/>
</dbReference>